<dbReference type="EMBL" id="MJEH01000030">
    <property type="protein sequence ID" value="OEH92389.1"/>
    <property type="molecule type" value="Genomic_DNA"/>
</dbReference>
<sequence length="97" mass="11739">MEDILAGYEDKLPNRTTFEWTINVYKGLFPYKRNRFNDFQDEEKWEGLNIHKNDQRIIGDMGLKEVFQIEKLITFQLTLRLPLQNLGKSTKFKWERV</sequence>
<dbReference type="RefSeq" id="WP_069717605.1">
    <property type="nucleotide sequence ID" value="NZ_MJEH01000030.1"/>
</dbReference>
<organism evidence="1 2">
    <name type="scientific">Bacillus solimangrovi</name>
    <dbReference type="NCBI Taxonomy" id="1305675"/>
    <lineage>
        <taxon>Bacteria</taxon>
        <taxon>Bacillati</taxon>
        <taxon>Bacillota</taxon>
        <taxon>Bacilli</taxon>
        <taxon>Bacillales</taxon>
        <taxon>Bacillaceae</taxon>
        <taxon>Bacillus</taxon>
    </lineage>
</organism>
<dbReference type="Proteomes" id="UP000095209">
    <property type="component" value="Unassembled WGS sequence"/>
</dbReference>
<keyword evidence="2" id="KW-1185">Reference proteome</keyword>
<dbReference type="OrthoDB" id="452315at2"/>
<comment type="caution">
    <text evidence="1">The sequence shown here is derived from an EMBL/GenBank/DDBJ whole genome shotgun (WGS) entry which is preliminary data.</text>
</comment>
<dbReference type="AlphaFoldDB" id="A0A1E5LEB2"/>
<evidence type="ECO:0000313" key="2">
    <source>
        <dbReference type="Proteomes" id="UP000095209"/>
    </source>
</evidence>
<name>A0A1E5LEB2_9BACI</name>
<protein>
    <submittedName>
        <fullName evidence="1">Uncharacterized protein</fullName>
    </submittedName>
</protein>
<evidence type="ECO:0000313" key="1">
    <source>
        <dbReference type="EMBL" id="OEH92389.1"/>
    </source>
</evidence>
<reference evidence="1 2" key="1">
    <citation type="submission" date="2016-08" db="EMBL/GenBank/DDBJ databases">
        <title>Genome of Bacillus solimangrovi GH2-4.</title>
        <authorList>
            <person name="Lim S."/>
            <person name="Kim B.-C."/>
        </authorList>
    </citation>
    <scope>NUCLEOTIDE SEQUENCE [LARGE SCALE GENOMIC DNA]</scope>
    <source>
        <strain evidence="1 2">GH2-4</strain>
    </source>
</reference>
<proteinExistence type="predicted"/>
<accession>A0A1E5LEB2</accession>
<dbReference type="STRING" id="1305675.BFG57_16240"/>
<gene>
    <name evidence="1" type="ORF">BFG57_16240</name>
</gene>